<dbReference type="Proteomes" id="UP000184330">
    <property type="component" value="Unassembled WGS sequence"/>
</dbReference>
<sequence length="511" mass="57982">MSPTKTDILSNELWDGIMGFVSRYDLPNISRVSKHFRDLVKSHLYAEVDLVKNTHESSAVLKSFLRSIIKNPERGSLVKRITLGAMYNKLPIGFQPIDKTFLDEIDVIGLLRQVIDDSDILVFCVDHYYPSITKERKWDSVVGFLLLLVSKNLQHLTLHIYDETECSNINAVVQFLAGFQPTSSEASIPFDRLSKIELFRDTRDSDGGTTTVIYQNMFYGRLDQSMLLRQPCMPFIGLPSVRRVVGGQINSIYLERCGPELAASMPNIKSLELQSCDTTPLVLSRFFDRFPNLERFKWATHQLDLIDTHPLAAIGSSVQRLKSSLKEIIINENSRKNEPRLVSLVEFTSLKTLEIDSFTALGKAKYVTRPDRPAYLNGPTRYPKEQVEALIAALPTSLEHLKITNGPKLEDLVHYVPEILAAKRKNLVNLKQLTLTGKGRYSQCWVDMEAAYGMKVAEEEDVKLEYVDTYDGPQEIREIEQRWLLNISVEGFAMTTDLKNFSQSVLIALGP</sequence>
<reference evidence="2 3" key="1">
    <citation type="submission" date="2016-03" db="EMBL/GenBank/DDBJ databases">
        <authorList>
            <person name="Ploux O."/>
        </authorList>
    </citation>
    <scope>NUCLEOTIDE SEQUENCE [LARGE SCALE GENOMIC DNA]</scope>
    <source>
        <strain evidence="2 3">UAMH 11012</strain>
    </source>
</reference>
<dbReference type="InterPro" id="IPR036047">
    <property type="entry name" value="F-box-like_dom_sf"/>
</dbReference>
<dbReference type="AlphaFoldDB" id="A0A1L7WMU2"/>
<evidence type="ECO:0000259" key="1">
    <source>
        <dbReference type="Pfam" id="PF00646"/>
    </source>
</evidence>
<dbReference type="OrthoDB" id="4191831at2759"/>
<dbReference type="EMBL" id="FJOG01000004">
    <property type="protein sequence ID" value="CZR54102.1"/>
    <property type="molecule type" value="Genomic_DNA"/>
</dbReference>
<name>A0A1L7WMU2_9HELO</name>
<dbReference type="InterPro" id="IPR032675">
    <property type="entry name" value="LRR_dom_sf"/>
</dbReference>
<accession>A0A1L7WMU2</accession>
<dbReference type="SUPFAM" id="SSF52047">
    <property type="entry name" value="RNI-like"/>
    <property type="match status" value="1"/>
</dbReference>
<dbReference type="SUPFAM" id="SSF81383">
    <property type="entry name" value="F-box domain"/>
    <property type="match status" value="1"/>
</dbReference>
<evidence type="ECO:0000313" key="2">
    <source>
        <dbReference type="EMBL" id="CZR54102.1"/>
    </source>
</evidence>
<proteinExistence type="predicted"/>
<feature type="domain" description="F-box" evidence="1">
    <location>
        <begin position="9"/>
        <end position="43"/>
    </location>
</feature>
<evidence type="ECO:0000313" key="3">
    <source>
        <dbReference type="Proteomes" id="UP000184330"/>
    </source>
</evidence>
<protein>
    <recommendedName>
        <fullName evidence="1">F-box domain-containing protein</fullName>
    </recommendedName>
</protein>
<dbReference type="InterPro" id="IPR001810">
    <property type="entry name" value="F-box_dom"/>
</dbReference>
<dbReference type="CDD" id="cd09917">
    <property type="entry name" value="F-box_SF"/>
    <property type="match status" value="1"/>
</dbReference>
<dbReference type="Gene3D" id="3.80.10.10">
    <property type="entry name" value="Ribonuclease Inhibitor"/>
    <property type="match status" value="1"/>
</dbReference>
<dbReference type="Pfam" id="PF00646">
    <property type="entry name" value="F-box"/>
    <property type="match status" value="1"/>
</dbReference>
<gene>
    <name evidence="2" type="ORF">PAC_03985</name>
</gene>
<keyword evidence="3" id="KW-1185">Reference proteome</keyword>
<organism evidence="2 3">
    <name type="scientific">Phialocephala subalpina</name>
    <dbReference type="NCBI Taxonomy" id="576137"/>
    <lineage>
        <taxon>Eukaryota</taxon>
        <taxon>Fungi</taxon>
        <taxon>Dikarya</taxon>
        <taxon>Ascomycota</taxon>
        <taxon>Pezizomycotina</taxon>
        <taxon>Leotiomycetes</taxon>
        <taxon>Helotiales</taxon>
        <taxon>Mollisiaceae</taxon>
        <taxon>Phialocephala</taxon>
        <taxon>Phialocephala fortinii species complex</taxon>
    </lineage>
</organism>